<evidence type="ECO:0000313" key="2">
    <source>
        <dbReference type="Proteomes" id="UP001652564"/>
    </source>
</evidence>
<dbReference type="EMBL" id="JAOWKZ010000003">
    <property type="protein sequence ID" value="MCV2873231.1"/>
    <property type="molecule type" value="Genomic_DNA"/>
</dbReference>
<proteinExistence type="predicted"/>
<protein>
    <submittedName>
        <fullName evidence="1">Uncharacterized protein</fullName>
    </submittedName>
</protein>
<evidence type="ECO:0000313" key="1">
    <source>
        <dbReference type="EMBL" id="MCV2873231.1"/>
    </source>
</evidence>
<accession>A0ABT2ZQ00</accession>
<gene>
    <name evidence="1" type="ORF">OEZ71_13090</name>
</gene>
<comment type="caution">
    <text evidence="1">The sequence shown here is derived from an EMBL/GenBank/DDBJ whole genome shotgun (WGS) entry which is preliminary data.</text>
</comment>
<dbReference type="Proteomes" id="UP001652564">
    <property type="component" value="Unassembled WGS sequence"/>
</dbReference>
<name>A0ABT2ZQ00_9RHOB</name>
<organism evidence="1 2">
    <name type="scientific">Albidovulum litorale</name>
    <dbReference type="NCBI Taxonomy" id="2984134"/>
    <lineage>
        <taxon>Bacteria</taxon>
        <taxon>Pseudomonadati</taxon>
        <taxon>Pseudomonadota</taxon>
        <taxon>Alphaproteobacteria</taxon>
        <taxon>Rhodobacterales</taxon>
        <taxon>Paracoccaceae</taxon>
        <taxon>Albidovulum</taxon>
    </lineage>
</organism>
<keyword evidence="2" id="KW-1185">Reference proteome</keyword>
<sequence>MYRILVASTLFDDLDDLLTAMETAQQLSLDTGAQIAVYRLGLPMIDQDGCECTPAFLLQQFASECHA</sequence>
<reference evidence="1 2" key="1">
    <citation type="submission" date="2022-10" db="EMBL/GenBank/DDBJ databases">
        <title>Defluviimonas sp. nov., isolated from ocean surface sediments.</title>
        <authorList>
            <person name="He W."/>
            <person name="Wang L."/>
            <person name="Zhang D.-F."/>
        </authorList>
    </citation>
    <scope>NUCLEOTIDE SEQUENCE [LARGE SCALE GENOMIC DNA]</scope>
    <source>
        <strain evidence="1 2">WL0050</strain>
    </source>
</reference>
<dbReference type="RefSeq" id="WP_263740437.1">
    <property type="nucleotide sequence ID" value="NZ_JAOWKZ010000003.1"/>
</dbReference>